<name>A0ACC6V229_9CREN</name>
<evidence type="ECO:0000313" key="1">
    <source>
        <dbReference type="EMBL" id="MFB6490991.1"/>
    </source>
</evidence>
<proteinExistence type="predicted"/>
<dbReference type="EMBL" id="JZWT02000018">
    <property type="protein sequence ID" value="MFB6490991.1"/>
    <property type="molecule type" value="Genomic_DNA"/>
</dbReference>
<protein>
    <submittedName>
        <fullName evidence="1">Uncharacterized protein</fullName>
    </submittedName>
</protein>
<organism evidence="1 2">
    <name type="scientific">Thermoproteus sp. AZ2</name>
    <dbReference type="NCBI Taxonomy" id="1609232"/>
    <lineage>
        <taxon>Archaea</taxon>
        <taxon>Thermoproteota</taxon>
        <taxon>Thermoprotei</taxon>
        <taxon>Thermoproteales</taxon>
        <taxon>Thermoproteaceae</taxon>
        <taxon>Thermoproteus</taxon>
    </lineage>
</organism>
<evidence type="ECO:0000313" key="2">
    <source>
        <dbReference type="Proteomes" id="UP000033636"/>
    </source>
</evidence>
<comment type="caution">
    <text evidence="1">The sequence shown here is derived from an EMBL/GenBank/DDBJ whole genome shotgun (WGS) entry which is preliminary data.</text>
</comment>
<reference evidence="1" key="1">
    <citation type="submission" date="2024-07" db="EMBL/GenBank/DDBJ databases">
        <title>Metagenome and Metagenome-Assembled Genomes of Archaea from a hot spring from the geothermal field of Los Azufres, Mexico.</title>
        <authorList>
            <person name="Marin-Paredes R."/>
            <person name="Martinez-Romero E."/>
            <person name="Servin-Garciduenas L.E."/>
        </authorList>
    </citation>
    <scope>NUCLEOTIDE SEQUENCE</scope>
</reference>
<gene>
    <name evidence="1" type="ORF">TU35_007085</name>
</gene>
<accession>A0ACC6V229</accession>
<sequence length="160" mass="17928">MIGLYADRIIRTDLPLLAPVCRAPRPNVIPYVDGGLPCLMEALSTAHMAVAIRTDNKLLVKLAWELRPDILILVEGARVRAGRIRPLLRPGDGGRGYYIVEERGELNRLREEEVEGLFLRAESFPWAEYISSGALKCPGCDRCSPLRLLSCEPYKELEVL</sequence>
<dbReference type="Proteomes" id="UP000033636">
    <property type="component" value="Unassembled WGS sequence"/>
</dbReference>